<dbReference type="Gene3D" id="1.10.340.70">
    <property type="match status" value="1"/>
</dbReference>
<reference evidence="11 12" key="1">
    <citation type="journal article" date="2023" name="Insect Mol. Biol.">
        <title>Genome sequencing provides insights into the evolution of gene families encoding plant cell wall-degrading enzymes in longhorned beetles.</title>
        <authorList>
            <person name="Shin N.R."/>
            <person name="Okamura Y."/>
            <person name="Kirsch R."/>
            <person name="Pauchet Y."/>
        </authorList>
    </citation>
    <scope>NUCLEOTIDE SEQUENCE [LARGE SCALE GENOMIC DNA]</scope>
    <source>
        <strain evidence="11">EAD_L_NR</strain>
    </source>
</reference>
<proteinExistence type="predicted"/>
<dbReference type="GO" id="GO:0003964">
    <property type="term" value="F:RNA-directed DNA polymerase activity"/>
    <property type="evidence" value="ECO:0007669"/>
    <property type="project" value="UniProtKB-KW"/>
</dbReference>
<evidence type="ECO:0000313" key="12">
    <source>
        <dbReference type="Proteomes" id="UP001159042"/>
    </source>
</evidence>
<dbReference type="InterPro" id="IPR001584">
    <property type="entry name" value="Integrase_cat-core"/>
</dbReference>
<evidence type="ECO:0000256" key="1">
    <source>
        <dbReference type="ARBA" id="ARBA00012493"/>
    </source>
</evidence>
<accession>A0AAV8VDV3</accession>
<keyword evidence="8" id="KW-0479">Metal-binding</keyword>
<organism evidence="11 12">
    <name type="scientific">Exocentrus adspersus</name>
    <dbReference type="NCBI Taxonomy" id="1586481"/>
    <lineage>
        <taxon>Eukaryota</taxon>
        <taxon>Metazoa</taxon>
        <taxon>Ecdysozoa</taxon>
        <taxon>Arthropoda</taxon>
        <taxon>Hexapoda</taxon>
        <taxon>Insecta</taxon>
        <taxon>Pterygota</taxon>
        <taxon>Neoptera</taxon>
        <taxon>Endopterygota</taxon>
        <taxon>Coleoptera</taxon>
        <taxon>Polyphaga</taxon>
        <taxon>Cucujiformia</taxon>
        <taxon>Chrysomeloidea</taxon>
        <taxon>Cerambycidae</taxon>
        <taxon>Lamiinae</taxon>
        <taxon>Acanthocinini</taxon>
        <taxon>Exocentrus</taxon>
    </lineage>
</organism>
<dbReference type="InterPro" id="IPR001878">
    <property type="entry name" value="Znf_CCHC"/>
</dbReference>
<dbReference type="PANTHER" id="PTHR37984:SF5">
    <property type="entry name" value="PROTEIN NYNRIN-LIKE"/>
    <property type="match status" value="1"/>
</dbReference>
<dbReference type="SMART" id="SM00343">
    <property type="entry name" value="ZnF_C2HC"/>
    <property type="match status" value="2"/>
</dbReference>
<evidence type="ECO:0000259" key="10">
    <source>
        <dbReference type="PROSITE" id="PS50994"/>
    </source>
</evidence>
<dbReference type="InterPro" id="IPR036397">
    <property type="entry name" value="RNaseH_sf"/>
</dbReference>
<protein>
    <recommendedName>
        <fullName evidence="1">RNA-directed DNA polymerase</fullName>
        <ecNumber evidence="1">2.7.7.49</ecNumber>
    </recommendedName>
</protein>
<keyword evidence="4" id="KW-0540">Nuclease</keyword>
<keyword evidence="8" id="KW-0862">Zinc</keyword>
<dbReference type="InterPro" id="IPR041588">
    <property type="entry name" value="Integrase_H2C2"/>
</dbReference>
<evidence type="ECO:0000313" key="11">
    <source>
        <dbReference type="EMBL" id="KAJ8912377.1"/>
    </source>
</evidence>
<sequence>MEPIHLRSHELNYELRIRGVATERVDIALKRKYLKRELRKDLARPNISYTVPNFDFELEQNELIESIDSVTELVNNYDGLNFEVGSRLQSRLNHIIGRLRRMPDDVNEDISNFRGDNIVIVSALEEELVEIKERNLKGEVVAITPGRPARALPGDGASVGAKCVPVYKWPVRFDGTGSVNSFLQRVNELKISRKCSEHELFEASSELFEGAATEWFRAQMRRNRFDSWNSLVMALKKDFLPLAYDDDLWKQIEKRRQREDESVIIYISIMENLFECLSEKPSEEKILRMLMNRVLPDYQSHLALQEITTIERLVKVCRSLEEAEKSKRSFKLSPKDVETPLEVGLSPSPVPISLYPNPSEVCDAKPPRDANHCRKPKIKQVAGLECWHCHKVGHKAAECRRKARQPVCYGCGKRNVKRPDCPDCSKNGKQENDKKACDTSAREWKQWLRVVKKFYKSSVPRTSKKKDALLVQEANIILVKKEFDNRPYVSVQIFGRSVVALLDSGASHSVIGSAGIYLLQLFKLTVQTGVSDSLRTADGKAQPIAGVVSLPLQIGNLVRVLKVLVVPSLEHAFILGSDFCNLFNITVDFGSGSYYVGDQPLNTNMCLMSGRWSDGNNKICSRAELKEAQAQQLTALIEQFKSISSSKLGRTDKIMHKIDTGDAEPIKQRHHALSPYKLEILNKELDKMLDLGVDSPESYPDWKVENGVLLKHTPLDFDLRTNIVQWKLVIPKEQRMDVFKACHDDPQAAHLGIYKTLHRIRELYYWPRLLQDVRKYVRSCESCAAQKVNSTARPGLMGHPKKVNFPWQYISTDILGPLPRSKNGYCYILAVSDYFTKFCLLHPLRKANAISIVKYLEEQVFLVYGAPQVVACDNGVQFTSNLFQNLIKTYGGTIHYNASFHAQVNAVERVNRVVETAIRSYLNENEHRNWDKEIHKIGFALRTAVHESSGYVPTFLNFGRYVPADGSYYGKLEAADEVDLDNLNQKQYGEEIDKLPQLYKEVRRHLRQAHQKNEKYYNLRKRPADIYHAGDKVWKRNFVLSNKAEHFAAKLAPKYILCTVRRVISRLVYELNGPDGRKIGKFHVKDLKPYRGSENVEVEE</sequence>
<dbReference type="PROSITE" id="PS50158">
    <property type="entry name" value="ZF_CCHC"/>
    <property type="match status" value="1"/>
</dbReference>
<gene>
    <name evidence="11" type="ORF">NQ315_014745</name>
</gene>
<dbReference type="InterPro" id="IPR050951">
    <property type="entry name" value="Retrovirus_Pol_polyprotein"/>
</dbReference>
<keyword evidence="6" id="KW-0378">Hydrolase</keyword>
<dbReference type="EMBL" id="JANEYG010000132">
    <property type="protein sequence ID" value="KAJ8912377.1"/>
    <property type="molecule type" value="Genomic_DNA"/>
</dbReference>
<dbReference type="SUPFAM" id="SSF53098">
    <property type="entry name" value="Ribonuclease H-like"/>
    <property type="match status" value="1"/>
</dbReference>
<dbReference type="GO" id="GO:0015074">
    <property type="term" value="P:DNA integration"/>
    <property type="evidence" value="ECO:0007669"/>
    <property type="project" value="InterPro"/>
</dbReference>
<dbReference type="Pfam" id="PF03732">
    <property type="entry name" value="Retrotrans_gag"/>
    <property type="match status" value="1"/>
</dbReference>
<dbReference type="InterPro" id="IPR005162">
    <property type="entry name" value="Retrotrans_gag_dom"/>
</dbReference>
<evidence type="ECO:0000256" key="4">
    <source>
        <dbReference type="ARBA" id="ARBA00022722"/>
    </source>
</evidence>
<comment type="caution">
    <text evidence="11">The sequence shown here is derived from an EMBL/GenBank/DDBJ whole genome shotgun (WGS) entry which is preliminary data.</text>
</comment>
<dbReference type="Gene3D" id="2.40.70.10">
    <property type="entry name" value="Acid Proteases"/>
    <property type="match status" value="1"/>
</dbReference>
<keyword evidence="7" id="KW-0695">RNA-directed DNA polymerase</keyword>
<evidence type="ECO:0000256" key="7">
    <source>
        <dbReference type="ARBA" id="ARBA00022918"/>
    </source>
</evidence>
<dbReference type="GO" id="GO:0008270">
    <property type="term" value="F:zinc ion binding"/>
    <property type="evidence" value="ECO:0007669"/>
    <property type="project" value="UniProtKB-KW"/>
</dbReference>
<evidence type="ECO:0000256" key="5">
    <source>
        <dbReference type="ARBA" id="ARBA00022759"/>
    </source>
</evidence>
<dbReference type="PROSITE" id="PS00141">
    <property type="entry name" value="ASP_PROTEASE"/>
    <property type="match status" value="1"/>
</dbReference>
<dbReference type="EC" id="2.7.7.49" evidence="1"/>
<evidence type="ECO:0000256" key="6">
    <source>
        <dbReference type="ARBA" id="ARBA00022801"/>
    </source>
</evidence>
<dbReference type="Pfam" id="PF13650">
    <property type="entry name" value="Asp_protease_2"/>
    <property type="match status" value="1"/>
</dbReference>
<dbReference type="InterPro" id="IPR012337">
    <property type="entry name" value="RNaseH-like_sf"/>
</dbReference>
<dbReference type="GO" id="GO:0006508">
    <property type="term" value="P:proteolysis"/>
    <property type="evidence" value="ECO:0007669"/>
    <property type="project" value="InterPro"/>
</dbReference>
<dbReference type="Gene3D" id="3.30.420.10">
    <property type="entry name" value="Ribonuclease H-like superfamily/Ribonuclease H"/>
    <property type="match status" value="1"/>
</dbReference>
<dbReference type="GO" id="GO:0004519">
    <property type="term" value="F:endonuclease activity"/>
    <property type="evidence" value="ECO:0007669"/>
    <property type="project" value="UniProtKB-KW"/>
</dbReference>
<evidence type="ECO:0000256" key="2">
    <source>
        <dbReference type="ARBA" id="ARBA00022679"/>
    </source>
</evidence>
<dbReference type="SUPFAM" id="SSF50630">
    <property type="entry name" value="Acid proteases"/>
    <property type="match status" value="1"/>
</dbReference>
<dbReference type="PROSITE" id="PS50994">
    <property type="entry name" value="INTEGRASE"/>
    <property type="match status" value="1"/>
</dbReference>
<keyword evidence="2" id="KW-0808">Transferase</keyword>
<dbReference type="GO" id="GO:0003676">
    <property type="term" value="F:nucleic acid binding"/>
    <property type="evidence" value="ECO:0007669"/>
    <property type="project" value="InterPro"/>
</dbReference>
<keyword evidence="3" id="KW-0548">Nucleotidyltransferase</keyword>
<evidence type="ECO:0000256" key="8">
    <source>
        <dbReference type="PROSITE-ProRule" id="PRU00047"/>
    </source>
</evidence>
<evidence type="ECO:0000256" key="3">
    <source>
        <dbReference type="ARBA" id="ARBA00022695"/>
    </source>
</evidence>
<dbReference type="Proteomes" id="UP001159042">
    <property type="component" value="Unassembled WGS sequence"/>
</dbReference>
<keyword evidence="5" id="KW-0255">Endonuclease</keyword>
<dbReference type="InterPro" id="IPR021109">
    <property type="entry name" value="Peptidase_aspartic_dom_sf"/>
</dbReference>
<evidence type="ECO:0000259" key="9">
    <source>
        <dbReference type="PROSITE" id="PS50158"/>
    </source>
</evidence>
<keyword evidence="8" id="KW-0863">Zinc-finger</keyword>
<dbReference type="FunFam" id="1.10.340.70:FF:000001">
    <property type="entry name" value="Retrovirus-related Pol polyprotein from transposon gypsy-like Protein"/>
    <property type="match status" value="1"/>
</dbReference>
<feature type="domain" description="CCHC-type" evidence="9">
    <location>
        <begin position="386"/>
        <end position="401"/>
    </location>
</feature>
<keyword evidence="12" id="KW-1185">Reference proteome</keyword>
<dbReference type="CDD" id="cd00303">
    <property type="entry name" value="retropepsin_like"/>
    <property type="match status" value="1"/>
</dbReference>
<dbReference type="Pfam" id="PF17921">
    <property type="entry name" value="Integrase_H2C2"/>
    <property type="match status" value="1"/>
</dbReference>
<name>A0AAV8VDV3_9CUCU</name>
<dbReference type="GO" id="GO:0004190">
    <property type="term" value="F:aspartic-type endopeptidase activity"/>
    <property type="evidence" value="ECO:0007669"/>
    <property type="project" value="InterPro"/>
</dbReference>
<dbReference type="InterPro" id="IPR001969">
    <property type="entry name" value="Aspartic_peptidase_AS"/>
</dbReference>
<dbReference type="AlphaFoldDB" id="A0AAV8VDV3"/>
<dbReference type="Pfam" id="PF00665">
    <property type="entry name" value="rve"/>
    <property type="match status" value="1"/>
</dbReference>
<feature type="domain" description="Integrase catalytic" evidence="10">
    <location>
        <begin position="802"/>
        <end position="961"/>
    </location>
</feature>
<dbReference type="PANTHER" id="PTHR37984">
    <property type="entry name" value="PROTEIN CBG26694"/>
    <property type="match status" value="1"/>
</dbReference>